<evidence type="ECO:0000313" key="3">
    <source>
        <dbReference type="EMBL" id="GAA5147464.1"/>
    </source>
</evidence>
<evidence type="ECO:0000259" key="2">
    <source>
        <dbReference type="SMART" id="SM00226"/>
    </source>
</evidence>
<dbReference type="InterPro" id="IPR023485">
    <property type="entry name" value="Ptyr_pPase"/>
</dbReference>
<dbReference type="EMBL" id="BAABKG010000002">
    <property type="protein sequence ID" value="GAA5147464.1"/>
    <property type="molecule type" value="Genomic_DNA"/>
</dbReference>
<dbReference type="InterPro" id="IPR036196">
    <property type="entry name" value="Ptyr_pPase_sf"/>
</dbReference>
<dbReference type="PANTHER" id="PTHR11717">
    <property type="entry name" value="LOW MOLECULAR WEIGHT PROTEIN TYROSINE PHOSPHATASE"/>
    <property type="match status" value="1"/>
</dbReference>
<dbReference type="SUPFAM" id="SSF52788">
    <property type="entry name" value="Phosphotyrosine protein phosphatases I"/>
    <property type="match status" value="1"/>
</dbReference>
<feature type="domain" description="Phosphotyrosine protein phosphatase I" evidence="2">
    <location>
        <begin position="9"/>
        <end position="180"/>
    </location>
</feature>
<protein>
    <recommendedName>
        <fullName evidence="1">protein-tyrosine-phosphatase</fullName>
        <ecNumber evidence="1">3.1.3.48</ecNumber>
    </recommendedName>
</protein>
<accession>A0ABP9PLN3</accession>
<reference evidence="4" key="1">
    <citation type="journal article" date="2019" name="Int. J. Syst. Evol. Microbiol.">
        <title>The Global Catalogue of Microorganisms (GCM) 10K type strain sequencing project: providing services to taxonomists for standard genome sequencing and annotation.</title>
        <authorList>
            <consortium name="The Broad Institute Genomics Platform"/>
            <consortium name="The Broad Institute Genome Sequencing Center for Infectious Disease"/>
            <person name="Wu L."/>
            <person name="Ma J."/>
        </authorList>
    </citation>
    <scope>NUCLEOTIDE SEQUENCE [LARGE SCALE GENOMIC DNA]</scope>
    <source>
        <strain evidence="4">JCM 18459</strain>
    </source>
</reference>
<evidence type="ECO:0000256" key="1">
    <source>
        <dbReference type="ARBA" id="ARBA00013064"/>
    </source>
</evidence>
<dbReference type="Gene3D" id="3.40.50.2300">
    <property type="match status" value="1"/>
</dbReference>
<dbReference type="InterPro" id="IPR050438">
    <property type="entry name" value="LMW_PTPase"/>
</dbReference>
<proteinExistence type="predicted"/>
<sequence>MTTGDDAPLGVLVVCVGNRCRSPLAERLLQQRLDRAAPGRAVVTSAGTIGPDGHPMDADAAAELVRLGGDPAGFVARRLTPEMAAGADLVLTATADLRQRVVALTPRALKRTFTLTELAAVLEAGGLDDVALRDLPRAAAARRPAAAAAPDVPDPIGLGPQAHREAADRIEAAVDVIAAALAR</sequence>
<gene>
    <name evidence="3" type="ORF">GCM10023340_19940</name>
</gene>
<dbReference type="RefSeq" id="WP_345457721.1">
    <property type="nucleotide sequence ID" value="NZ_BAABKG010000002.1"/>
</dbReference>
<comment type="caution">
    <text evidence="3">The sequence shown here is derived from an EMBL/GenBank/DDBJ whole genome shotgun (WGS) entry which is preliminary data.</text>
</comment>
<organism evidence="3 4">
    <name type="scientific">Nocardioides marinquilinus</name>
    <dbReference type="NCBI Taxonomy" id="1210400"/>
    <lineage>
        <taxon>Bacteria</taxon>
        <taxon>Bacillati</taxon>
        <taxon>Actinomycetota</taxon>
        <taxon>Actinomycetes</taxon>
        <taxon>Propionibacteriales</taxon>
        <taxon>Nocardioidaceae</taxon>
        <taxon>Nocardioides</taxon>
    </lineage>
</organism>
<name>A0ABP9PLN3_9ACTN</name>
<dbReference type="Proteomes" id="UP001500221">
    <property type="component" value="Unassembled WGS sequence"/>
</dbReference>
<dbReference type="Pfam" id="PF01451">
    <property type="entry name" value="LMWPc"/>
    <property type="match status" value="1"/>
</dbReference>
<dbReference type="PANTHER" id="PTHR11717:SF7">
    <property type="entry name" value="LOW MOLECULAR WEIGHT PHOSPHOTYROSINE PROTEIN PHOSPHATASE"/>
    <property type="match status" value="1"/>
</dbReference>
<evidence type="ECO:0000313" key="4">
    <source>
        <dbReference type="Proteomes" id="UP001500221"/>
    </source>
</evidence>
<dbReference type="SMART" id="SM00226">
    <property type="entry name" value="LMWPc"/>
    <property type="match status" value="1"/>
</dbReference>
<dbReference type="EC" id="3.1.3.48" evidence="1"/>
<keyword evidence="4" id="KW-1185">Reference proteome</keyword>